<proteinExistence type="predicted"/>
<keyword evidence="4" id="KW-1185">Reference proteome</keyword>
<organism evidence="3 4">
    <name type="scientific">Urochloa decumbens</name>
    <dbReference type="NCBI Taxonomy" id="240449"/>
    <lineage>
        <taxon>Eukaryota</taxon>
        <taxon>Viridiplantae</taxon>
        <taxon>Streptophyta</taxon>
        <taxon>Embryophyta</taxon>
        <taxon>Tracheophyta</taxon>
        <taxon>Spermatophyta</taxon>
        <taxon>Magnoliopsida</taxon>
        <taxon>Liliopsida</taxon>
        <taxon>Poales</taxon>
        <taxon>Poaceae</taxon>
        <taxon>PACMAD clade</taxon>
        <taxon>Panicoideae</taxon>
        <taxon>Panicodae</taxon>
        <taxon>Paniceae</taxon>
        <taxon>Melinidinae</taxon>
        <taxon>Urochloa</taxon>
    </lineage>
</organism>
<feature type="compositionally biased region" description="Low complexity" evidence="1">
    <location>
        <begin position="96"/>
        <end position="109"/>
    </location>
</feature>
<name>A0ABC9H312_9POAL</name>
<dbReference type="EMBL" id="CAXIPR030001948">
    <property type="protein sequence ID" value="CAM0149235.1"/>
    <property type="molecule type" value="Genomic_DNA"/>
</dbReference>
<reference evidence="3 4" key="1">
    <citation type="submission" date="2024-10" db="EMBL/GenBank/DDBJ databases">
        <authorList>
            <person name="Ryan C."/>
        </authorList>
    </citation>
    <scope>NUCLEOTIDE SEQUENCE [LARGE SCALE GENOMIC DNA]</scope>
</reference>
<dbReference type="AlphaFoldDB" id="A0ABC9H312"/>
<evidence type="ECO:0000256" key="1">
    <source>
        <dbReference type="SAM" id="MobiDB-lite"/>
    </source>
</evidence>
<dbReference type="PANTHER" id="PTHR34996">
    <property type="entry name" value="OS06G0327400 PROTEIN"/>
    <property type="match status" value="1"/>
</dbReference>
<feature type="region of interest" description="Disordered" evidence="1">
    <location>
        <begin position="96"/>
        <end position="120"/>
    </location>
</feature>
<evidence type="ECO:0000313" key="3">
    <source>
        <dbReference type="EMBL" id="CAM0149235.1"/>
    </source>
</evidence>
<accession>A0ABC9H312</accession>
<evidence type="ECO:0000313" key="2">
    <source>
        <dbReference type="EMBL" id="CAL5042988.1"/>
    </source>
</evidence>
<dbReference type="Proteomes" id="UP001497457">
    <property type="component" value="Chromosome 34rd"/>
</dbReference>
<gene>
    <name evidence="3" type="ORF">URODEC1_LOCUS122437</name>
    <name evidence="2" type="ORF">URODEC1_LOCUS87469</name>
</gene>
<evidence type="ECO:0000313" key="4">
    <source>
        <dbReference type="Proteomes" id="UP001497457"/>
    </source>
</evidence>
<protein>
    <submittedName>
        <fullName evidence="3">Uncharacterized protein</fullName>
    </submittedName>
</protein>
<dbReference type="EMBL" id="OZ075144">
    <property type="protein sequence ID" value="CAL5042988.1"/>
    <property type="molecule type" value="Genomic_DNA"/>
</dbReference>
<dbReference type="Proteomes" id="UP001497457">
    <property type="component" value="Unassembled WGS sequence"/>
</dbReference>
<sequence length="165" mass="17480">MGDQQTKCSSSYARLAGLRRWPRPARGFRLSPARISVRRLRARLSTLLGFLGRYVRNLRLLTRGRVAAGSSSPPAAAATGGSRRFLIGGQKASSAAATGAKGAHHQATADNGSKAARRPPCMRSNSFYARAVAECLEFIKGSNVPLASLSPLAPPHGTPRRGGRC</sequence>
<dbReference type="PANTHER" id="PTHR34996:SF3">
    <property type="entry name" value="OS06G0327400 PROTEIN"/>
    <property type="match status" value="1"/>
</dbReference>